<evidence type="ECO:0000313" key="2">
    <source>
        <dbReference type="Proteomes" id="UP001597322"/>
    </source>
</evidence>
<dbReference type="EMBL" id="JBHUEQ010000001">
    <property type="protein sequence ID" value="MFD1743839.1"/>
    <property type="molecule type" value="Genomic_DNA"/>
</dbReference>
<sequence length="44" mass="4455">QDSKFSCCYGDEPGVGKGVKSGTVGDVVEPVTSSTIVRANGIPI</sequence>
<evidence type="ECO:0000313" key="1">
    <source>
        <dbReference type="EMBL" id="MFD1743839.1"/>
    </source>
</evidence>
<reference evidence="2" key="1">
    <citation type="journal article" date="2019" name="Int. J. Syst. Evol. Microbiol.">
        <title>The Global Catalogue of Microorganisms (GCM) 10K type strain sequencing project: providing services to taxonomists for standard genome sequencing and annotation.</title>
        <authorList>
            <consortium name="The Broad Institute Genomics Platform"/>
            <consortium name="The Broad Institute Genome Sequencing Center for Infectious Disease"/>
            <person name="Wu L."/>
            <person name="Ma J."/>
        </authorList>
    </citation>
    <scope>NUCLEOTIDE SEQUENCE [LARGE SCALE GENOMIC DNA]</scope>
    <source>
        <strain evidence="2">CG52</strain>
    </source>
</reference>
<comment type="caution">
    <text evidence="1">The sequence shown here is derived from an EMBL/GenBank/DDBJ whole genome shotgun (WGS) entry which is preliminary data.</text>
</comment>
<dbReference type="RefSeq" id="WP_377394715.1">
    <property type="nucleotide sequence ID" value="NZ_JBHUEQ010000001.1"/>
</dbReference>
<accession>A0ABW4LXT4</accession>
<dbReference type="Pfam" id="PF13665">
    <property type="entry name" value="Tox-PAAR-like"/>
    <property type="match status" value="1"/>
</dbReference>
<protein>
    <submittedName>
        <fullName evidence="1">PAAR-like domain-containing protein</fullName>
    </submittedName>
</protein>
<feature type="non-terminal residue" evidence="1">
    <location>
        <position position="1"/>
    </location>
</feature>
<organism evidence="1 2">
    <name type="scientific">Rhizobium helianthi</name>
    <dbReference type="NCBI Taxonomy" id="1132695"/>
    <lineage>
        <taxon>Bacteria</taxon>
        <taxon>Pseudomonadati</taxon>
        <taxon>Pseudomonadota</taxon>
        <taxon>Alphaproteobacteria</taxon>
        <taxon>Hyphomicrobiales</taxon>
        <taxon>Rhizobiaceae</taxon>
        <taxon>Rhizobium/Agrobacterium group</taxon>
        <taxon>Rhizobium</taxon>
    </lineage>
</organism>
<keyword evidence="2" id="KW-1185">Reference proteome</keyword>
<gene>
    <name evidence="1" type="ORF">ACFSE1_00020</name>
</gene>
<dbReference type="Proteomes" id="UP001597322">
    <property type="component" value="Unassembled WGS sequence"/>
</dbReference>
<proteinExistence type="predicted"/>
<name>A0ABW4LXT4_9HYPH</name>